<dbReference type="SMART" id="SM00409">
    <property type="entry name" value="IG"/>
    <property type="match status" value="1"/>
</dbReference>
<evidence type="ECO:0000256" key="1">
    <source>
        <dbReference type="SAM" id="SignalP"/>
    </source>
</evidence>
<dbReference type="KEGG" id="bbel:109478680"/>
<dbReference type="RefSeq" id="XP_019635906.1">
    <property type="nucleotide sequence ID" value="XM_019780347.1"/>
</dbReference>
<evidence type="ECO:0000313" key="4">
    <source>
        <dbReference type="RefSeq" id="XP_019635906.1"/>
    </source>
</evidence>
<evidence type="ECO:0000313" key="3">
    <source>
        <dbReference type="Proteomes" id="UP000515135"/>
    </source>
</evidence>
<proteinExistence type="predicted"/>
<dbReference type="AlphaFoldDB" id="A0A6P5A2A6"/>
<dbReference type="InterPro" id="IPR003599">
    <property type="entry name" value="Ig_sub"/>
</dbReference>
<dbReference type="Gene3D" id="2.60.40.10">
    <property type="entry name" value="Immunoglobulins"/>
    <property type="match status" value="1"/>
</dbReference>
<dbReference type="InterPro" id="IPR013783">
    <property type="entry name" value="Ig-like_fold"/>
</dbReference>
<feature type="chain" id="PRO_5028294831" evidence="1">
    <location>
        <begin position="23"/>
        <end position="168"/>
    </location>
</feature>
<dbReference type="InterPro" id="IPR036179">
    <property type="entry name" value="Ig-like_dom_sf"/>
</dbReference>
<sequence length="168" mass="18868">MATMRMSMFVVIMSTVWHLVCAENNTPLIQNGNTTVELSVTSHPKLIRWNSSMEYASYTCQATVVGSNSASQFLAVDWSPPVHLQRSDYGDRWEETNSSYWQGQRFTKNVTLKLRDVVLEDAGTYNCSVTYQPTVASSYQAWTTTWLEVVEIQPGEGIPPYLAAALSK</sequence>
<reference evidence="4" key="1">
    <citation type="submission" date="2025-08" db="UniProtKB">
        <authorList>
            <consortium name="RefSeq"/>
        </authorList>
    </citation>
    <scope>IDENTIFICATION</scope>
    <source>
        <tissue evidence="4">Gonad</tissue>
    </source>
</reference>
<accession>A0A6P5A2A6</accession>
<evidence type="ECO:0000259" key="2">
    <source>
        <dbReference type="PROSITE" id="PS50835"/>
    </source>
</evidence>
<organism evidence="3 4">
    <name type="scientific">Branchiostoma belcheri</name>
    <name type="common">Amphioxus</name>
    <dbReference type="NCBI Taxonomy" id="7741"/>
    <lineage>
        <taxon>Eukaryota</taxon>
        <taxon>Metazoa</taxon>
        <taxon>Chordata</taxon>
        <taxon>Cephalochordata</taxon>
        <taxon>Leptocardii</taxon>
        <taxon>Amphioxiformes</taxon>
        <taxon>Branchiostomatidae</taxon>
        <taxon>Branchiostoma</taxon>
    </lineage>
</organism>
<feature type="signal peptide" evidence="1">
    <location>
        <begin position="1"/>
        <end position="22"/>
    </location>
</feature>
<feature type="domain" description="Ig-like" evidence="2">
    <location>
        <begin position="27"/>
        <end position="145"/>
    </location>
</feature>
<name>A0A6P5A2A6_BRABE</name>
<dbReference type="GeneID" id="109478680"/>
<keyword evidence="3" id="KW-1185">Reference proteome</keyword>
<dbReference type="InterPro" id="IPR007110">
    <property type="entry name" value="Ig-like_dom"/>
</dbReference>
<dbReference type="Proteomes" id="UP000515135">
    <property type="component" value="Unplaced"/>
</dbReference>
<protein>
    <submittedName>
        <fullName evidence="4">Uncharacterized protein LOC109478680</fullName>
    </submittedName>
</protein>
<gene>
    <name evidence="4" type="primary">LOC109478680</name>
</gene>
<dbReference type="SUPFAM" id="SSF48726">
    <property type="entry name" value="Immunoglobulin"/>
    <property type="match status" value="1"/>
</dbReference>
<keyword evidence="1" id="KW-0732">Signal</keyword>
<dbReference type="PROSITE" id="PS50835">
    <property type="entry name" value="IG_LIKE"/>
    <property type="match status" value="1"/>
</dbReference>